<keyword evidence="2" id="KW-1185">Reference proteome</keyword>
<name>A0ABS0B1J0_9BACT</name>
<dbReference type="Proteomes" id="UP001194714">
    <property type="component" value="Unassembled WGS sequence"/>
</dbReference>
<evidence type="ECO:0000313" key="2">
    <source>
        <dbReference type="Proteomes" id="UP001194714"/>
    </source>
</evidence>
<evidence type="ECO:0000313" key="1">
    <source>
        <dbReference type="EMBL" id="MBF5060259.1"/>
    </source>
</evidence>
<protein>
    <submittedName>
        <fullName evidence="1">Uncharacterized protein</fullName>
    </submittedName>
</protein>
<gene>
    <name evidence="1" type="ORF">NEPTK9_001792</name>
</gene>
<proteinExistence type="predicted"/>
<sequence>MHLLWRQAMLFEKEVEHKDEVSEGSREQRIEELKSFIKAQRHLHDDHGAAIIGSHDRPPVYPKD</sequence>
<organism evidence="1 2">
    <name type="scientific">Candidatus Neptunichlamydia vexilliferae</name>
    <dbReference type="NCBI Taxonomy" id="1651774"/>
    <lineage>
        <taxon>Bacteria</taxon>
        <taxon>Pseudomonadati</taxon>
        <taxon>Chlamydiota</taxon>
        <taxon>Chlamydiia</taxon>
        <taxon>Parachlamydiales</taxon>
        <taxon>Simkaniaceae</taxon>
        <taxon>Candidatus Neptunichlamydia</taxon>
    </lineage>
</organism>
<dbReference type="EMBL" id="JAAEJV010000108">
    <property type="protein sequence ID" value="MBF5060259.1"/>
    <property type="molecule type" value="Genomic_DNA"/>
</dbReference>
<comment type="caution">
    <text evidence="1">The sequence shown here is derived from an EMBL/GenBank/DDBJ whole genome shotgun (WGS) entry which is preliminary data.</text>
</comment>
<accession>A0ABS0B1J0</accession>
<reference evidence="1 2" key="1">
    <citation type="submission" date="2020-01" db="EMBL/GenBank/DDBJ databases">
        <title>Draft genome sequence of Cand. Neptunochlamydia vexilliferae K9.</title>
        <authorList>
            <person name="Schulz F."/>
            <person name="Koestlbacher S."/>
            <person name="Wascher F."/>
            <person name="Pizzetti I."/>
            <person name="Horn M."/>
        </authorList>
    </citation>
    <scope>NUCLEOTIDE SEQUENCE [LARGE SCALE GENOMIC DNA]</scope>
    <source>
        <strain evidence="1 2">K9</strain>
    </source>
</reference>